<dbReference type="AlphaFoldDB" id="A0A0D6AWI2"/>
<proteinExistence type="predicted"/>
<dbReference type="Proteomes" id="UP000064912">
    <property type="component" value="Chromosome"/>
</dbReference>
<reference evidence="1 2" key="1">
    <citation type="submission" date="2015-02" db="EMBL/GenBank/DDBJ databases">
        <title>Genome sequene of Rhodovulum sulfidophilum DSM 2351.</title>
        <authorList>
            <person name="Nagao N."/>
        </authorList>
    </citation>
    <scope>NUCLEOTIDE SEQUENCE [LARGE SCALE GENOMIC DNA]</scope>
    <source>
        <strain evidence="1 2">DSM 2351</strain>
    </source>
</reference>
<organism evidence="1 2">
    <name type="scientific">Rhodovulum sulfidophilum</name>
    <name type="common">Rhodobacter sulfidophilus</name>
    <dbReference type="NCBI Taxonomy" id="35806"/>
    <lineage>
        <taxon>Bacteria</taxon>
        <taxon>Pseudomonadati</taxon>
        <taxon>Pseudomonadota</taxon>
        <taxon>Alphaproteobacteria</taxon>
        <taxon>Rhodobacterales</taxon>
        <taxon>Paracoccaceae</taxon>
        <taxon>Rhodovulum</taxon>
    </lineage>
</organism>
<evidence type="ECO:0000313" key="1">
    <source>
        <dbReference type="EMBL" id="BAQ67202.1"/>
    </source>
</evidence>
<dbReference type="EMBL" id="AP014800">
    <property type="protein sequence ID" value="BAQ67202.1"/>
    <property type="molecule type" value="Genomic_DNA"/>
</dbReference>
<evidence type="ECO:0000313" key="2">
    <source>
        <dbReference type="Proteomes" id="UP000064912"/>
    </source>
</evidence>
<dbReference type="KEGG" id="rsu:NHU_00030"/>
<sequence length="448" mass="47934">MAVTYTLGHAAASPYPMTHARILWDKAAGSVGATSEAEGFEAGLADTVETNSWWKPEAVPASWQITYPFSRVVDAIGIGAHTLGTTGASARAEYSPGEIHENLIWYSQDFPLWPTIVNVDLVIAEGPDGSSDARLLTETGNGQHFIQAGFTDAVAGQLYTFSLYVLPGPMSPQRRLRMAFVGAAYPAPCGCDLGPDGQILSTFGTATAISVPVGNTGWYRVSLTSPAQVEASVNIRINIVLDDGTLSYEGSGEAVQVFGAQAEARETPSPYIPTLSGGATSAWWAVSDDWLLPSDDSAILYLFDPVETDGIRVSVSQPARIGVVYTGKALEMPRMGYTNLGSADLGRTAVLTSYISEGGQLMGRFIQRAGLSGAFEWQNLPEDWYRQTFDPFARAARTEPFFIAARPEGYPTDCVYAWVDDPIVPARQGMRNFVSVGFTATGHADAAA</sequence>
<name>A0A0D6AWI2_RHOSU</name>
<protein>
    <submittedName>
        <fullName evidence="1">Uncharacterized protein</fullName>
    </submittedName>
</protein>
<accession>A0A0D6AWI2</accession>
<dbReference type="PATRIC" id="fig|35806.4.peg.31"/>
<gene>
    <name evidence="1" type="ORF">NHU_00030</name>
</gene>